<accession>U3P692</accession>
<evidence type="ECO:0008006" key="5">
    <source>
        <dbReference type="Google" id="ProtNLM"/>
    </source>
</evidence>
<dbReference type="eggNOG" id="COG4738">
    <property type="taxonomic scope" value="Bacteria"/>
</dbReference>
<gene>
    <name evidence="3" type="ORF">O159_17990</name>
</gene>
<dbReference type="Gene3D" id="3.30.420.40">
    <property type="match status" value="4"/>
</dbReference>
<dbReference type="Proteomes" id="UP000016743">
    <property type="component" value="Chromosome"/>
</dbReference>
<dbReference type="SUPFAM" id="SSF53067">
    <property type="entry name" value="Actin-like ATPase domain"/>
    <property type="match status" value="1"/>
</dbReference>
<dbReference type="eggNOG" id="COG1940">
    <property type="taxonomic scope" value="Bacteria"/>
</dbReference>
<dbReference type="OrthoDB" id="37575at2"/>
<dbReference type="SUPFAM" id="SSF46785">
    <property type="entry name" value="Winged helix' DNA-binding domain"/>
    <property type="match status" value="1"/>
</dbReference>
<dbReference type="Pfam" id="PF13412">
    <property type="entry name" value="HTH_24"/>
    <property type="match status" value="1"/>
</dbReference>
<dbReference type="KEGG" id="lxy:O159_17990"/>
<dbReference type="STRING" id="1389489.O159_17990"/>
<protein>
    <recommendedName>
        <fullName evidence="5">ROK family transcriptional regulator</fullName>
    </recommendedName>
</protein>
<dbReference type="InterPro" id="IPR036390">
    <property type="entry name" value="WH_DNA-bd_sf"/>
</dbReference>
<dbReference type="CDD" id="cd23763">
    <property type="entry name" value="ASKHA_ATPase_ROK"/>
    <property type="match status" value="1"/>
</dbReference>
<dbReference type="AlphaFoldDB" id="U3P692"/>
<reference evidence="3 4" key="1">
    <citation type="journal article" date="2013" name="Genome Announc.">
        <title>Complete Genome Sequence of Leifsonia xyli subsp. cynodontis Strain DSM46306, a Gram-Positive Bacterial Pathogen of Grasses.</title>
        <authorList>
            <person name="Monteiro-Vitorello C.B."/>
            <person name="Zerillo M.M."/>
            <person name="Van Sluys M.A."/>
            <person name="Camargo L.E."/>
            <person name="Kitajima J.P."/>
        </authorList>
    </citation>
    <scope>NUCLEOTIDE SEQUENCE [LARGE SCALE GENOMIC DNA]</scope>
    <source>
        <strain evidence="3 4">DSM 46306</strain>
    </source>
</reference>
<dbReference type="InterPro" id="IPR043129">
    <property type="entry name" value="ATPase_NBD"/>
</dbReference>
<sequence length="418" mass="44060">MVSGASEARQMNASVARVAVALRDGGRATVARLAERTGLSRPTVETVLPFLREEGLIGMVDEHTPGGRGAGRPARIFEFVADAGYLVGVDVGIHRVRVVVAELDGRVVGWHERDVDGTFGGADRLAGVKDAVRDCFAAAGLDLRRLQQRSGMAVAVSGMVGTDGRLVVSRNFPDWEGVDIAGHLRDEFGCSVAIENDMRLAALAEHRMGAARLVDDVAYFFAGHRISMGLIIDGKLRRGRHSAAGEIGEIVFSMQVDESGQLRWETAATAEEVFRLAAGGDQRAREEIERFVGGLAAGVATVTMAVDPDVVVVGGGLSRAGETLLGPLRAAVMREISLPIRPSIVQSELGAESVVLGALVLAAAETMQRLFPTRGLPEPEIDVAGSPLLATRLSRPVAGEAHDGSGTGRHSTHEGMAS</sequence>
<dbReference type="InterPro" id="IPR000600">
    <property type="entry name" value="ROK"/>
</dbReference>
<dbReference type="PANTHER" id="PTHR18964">
    <property type="entry name" value="ROK (REPRESSOR, ORF, KINASE) FAMILY"/>
    <property type="match status" value="1"/>
</dbReference>
<organism evidence="3 4">
    <name type="scientific">Leifsonia xyli subsp. cynodontis DSM 46306</name>
    <dbReference type="NCBI Taxonomy" id="1389489"/>
    <lineage>
        <taxon>Bacteria</taxon>
        <taxon>Bacillati</taxon>
        <taxon>Actinomycetota</taxon>
        <taxon>Actinomycetes</taxon>
        <taxon>Micrococcales</taxon>
        <taxon>Microbacteriaceae</taxon>
        <taxon>Leifsonia</taxon>
    </lineage>
</organism>
<dbReference type="EMBL" id="CP006734">
    <property type="protein sequence ID" value="AGW41835.1"/>
    <property type="molecule type" value="Genomic_DNA"/>
</dbReference>
<dbReference type="InterPro" id="IPR036388">
    <property type="entry name" value="WH-like_DNA-bd_sf"/>
</dbReference>
<evidence type="ECO:0000256" key="1">
    <source>
        <dbReference type="ARBA" id="ARBA00006479"/>
    </source>
</evidence>
<comment type="similarity">
    <text evidence="1">Belongs to the ROK (NagC/XylR) family.</text>
</comment>
<dbReference type="Pfam" id="PF00480">
    <property type="entry name" value="ROK"/>
    <property type="match status" value="2"/>
</dbReference>
<dbReference type="HOGENOM" id="CLU_036604_13_3_11"/>
<keyword evidence="4" id="KW-1185">Reference proteome</keyword>
<dbReference type="PATRIC" id="fig|1389489.3.peg.1732"/>
<name>U3P692_LEIXC</name>
<evidence type="ECO:0000256" key="2">
    <source>
        <dbReference type="SAM" id="MobiDB-lite"/>
    </source>
</evidence>
<evidence type="ECO:0000313" key="4">
    <source>
        <dbReference type="Proteomes" id="UP000016743"/>
    </source>
</evidence>
<dbReference type="PANTHER" id="PTHR18964:SF149">
    <property type="entry name" value="BIFUNCTIONAL UDP-N-ACETYLGLUCOSAMINE 2-EPIMERASE_N-ACETYLMANNOSAMINE KINASE"/>
    <property type="match status" value="1"/>
</dbReference>
<evidence type="ECO:0000313" key="3">
    <source>
        <dbReference type="EMBL" id="AGW41835.1"/>
    </source>
</evidence>
<feature type="region of interest" description="Disordered" evidence="2">
    <location>
        <begin position="395"/>
        <end position="418"/>
    </location>
</feature>
<dbReference type="Gene3D" id="1.10.10.10">
    <property type="entry name" value="Winged helix-like DNA-binding domain superfamily/Winged helix DNA-binding domain"/>
    <property type="match status" value="1"/>
</dbReference>
<proteinExistence type="inferred from homology"/>